<dbReference type="GeneID" id="97131490"/>
<comment type="caution">
    <text evidence="3">The sequence shown here is derived from an EMBL/GenBank/DDBJ whole genome shotgun (WGS) entry which is preliminary data.</text>
</comment>
<evidence type="ECO:0000259" key="2">
    <source>
        <dbReference type="Pfam" id="PF08666"/>
    </source>
</evidence>
<dbReference type="Proteomes" id="UP000577724">
    <property type="component" value="Unassembled WGS sequence"/>
</dbReference>
<proteinExistence type="predicted"/>
<dbReference type="InterPro" id="IPR013974">
    <property type="entry name" value="SAF"/>
</dbReference>
<sequence>MNKRRIAAVMISALVVIGFVGISEYRVSNELRPTTVYFASQDIPAHTEILDSMVTSMELPLKGLPPGIITNKKDLVGKYTLDQYGLAQNSYFFQSKIVSQDELMDAARMKLKDGQSLWTGSVNLLESSAGNVLPDTDIDIWFSAVETDGADSKWVIGKMYEGVTVLSAKNKKAEDIVAKNNTNTVNAQGQTTAPKKELYPTVVQLAVDDDQLQILNASLSTAFRDGTIILVPHNDNREAGLPELGVTGVYDIKPYIKSKQLDLDQYISKTKNTSETKQVESLSDIQPEGEKN</sequence>
<dbReference type="CDD" id="cd11614">
    <property type="entry name" value="SAF_CpaB_FlgA_like"/>
    <property type="match status" value="1"/>
</dbReference>
<organism evidence="3 4">
    <name type="scientific">Paenibacillus taichungensis</name>
    <dbReference type="NCBI Taxonomy" id="484184"/>
    <lineage>
        <taxon>Bacteria</taxon>
        <taxon>Bacillati</taxon>
        <taxon>Bacillota</taxon>
        <taxon>Bacilli</taxon>
        <taxon>Bacillales</taxon>
        <taxon>Paenibacillaceae</taxon>
        <taxon>Paenibacillus</taxon>
    </lineage>
</organism>
<evidence type="ECO:0000256" key="1">
    <source>
        <dbReference type="SAM" id="MobiDB-lite"/>
    </source>
</evidence>
<feature type="region of interest" description="Disordered" evidence="1">
    <location>
        <begin position="269"/>
        <end position="292"/>
    </location>
</feature>
<name>A0ABX2MLB8_9BACL</name>
<dbReference type="RefSeq" id="WP_175381789.1">
    <property type="nucleotide sequence ID" value="NZ_CBCRYD010000039.1"/>
</dbReference>
<accession>A0ABX2MLB8</accession>
<feature type="domain" description="SAF" evidence="2">
    <location>
        <begin position="35"/>
        <end position="80"/>
    </location>
</feature>
<reference evidence="3 4" key="1">
    <citation type="submission" date="2020-05" db="EMBL/GenBank/DDBJ databases">
        <title>Genome Sequencing of Type Strains.</title>
        <authorList>
            <person name="Lemaire J.F."/>
            <person name="Inderbitzin P."/>
            <person name="Gregorio O.A."/>
            <person name="Collins S.B."/>
            <person name="Wespe N."/>
            <person name="Knight-Connoni V."/>
        </authorList>
    </citation>
    <scope>NUCLEOTIDE SEQUENCE [LARGE SCALE GENOMIC DNA]</scope>
    <source>
        <strain evidence="3 4">DSM 19942</strain>
    </source>
</reference>
<keyword evidence="4" id="KW-1185">Reference proteome</keyword>
<protein>
    <submittedName>
        <fullName evidence="3">SAF domain-containing protein</fullName>
    </submittedName>
</protein>
<dbReference type="Pfam" id="PF08666">
    <property type="entry name" value="SAF"/>
    <property type="match status" value="1"/>
</dbReference>
<evidence type="ECO:0000313" key="4">
    <source>
        <dbReference type="Proteomes" id="UP000577724"/>
    </source>
</evidence>
<evidence type="ECO:0000313" key="3">
    <source>
        <dbReference type="EMBL" id="NUU54851.1"/>
    </source>
</evidence>
<dbReference type="EMBL" id="JABMCC010000107">
    <property type="protein sequence ID" value="NUU54851.1"/>
    <property type="molecule type" value="Genomic_DNA"/>
</dbReference>
<gene>
    <name evidence="3" type="ORF">HP548_12265</name>
</gene>